<evidence type="ECO:0000256" key="1">
    <source>
        <dbReference type="SAM" id="SignalP"/>
    </source>
</evidence>
<accession>A0A0L0HNJ6</accession>
<feature type="chain" id="PRO_5005540096" description="Phospholipase C/D domain-containing protein" evidence="1">
    <location>
        <begin position="28"/>
        <end position="591"/>
    </location>
</feature>
<name>A0A0L0HNJ6_SPIPD</name>
<protein>
    <recommendedName>
        <fullName evidence="4">Phospholipase C/D domain-containing protein</fullName>
    </recommendedName>
</protein>
<organism evidence="2 3">
    <name type="scientific">Spizellomyces punctatus (strain DAOM BR117)</name>
    <dbReference type="NCBI Taxonomy" id="645134"/>
    <lineage>
        <taxon>Eukaryota</taxon>
        <taxon>Fungi</taxon>
        <taxon>Fungi incertae sedis</taxon>
        <taxon>Chytridiomycota</taxon>
        <taxon>Chytridiomycota incertae sedis</taxon>
        <taxon>Chytridiomycetes</taxon>
        <taxon>Spizellomycetales</taxon>
        <taxon>Spizellomycetaceae</taxon>
        <taxon>Spizellomyces</taxon>
    </lineage>
</organism>
<proteinExistence type="predicted"/>
<dbReference type="VEuPathDB" id="FungiDB:SPPG_01734"/>
<gene>
    <name evidence="2" type="ORF">SPPG_01734</name>
</gene>
<dbReference type="EMBL" id="KQ257452">
    <property type="protein sequence ID" value="KND02647.1"/>
    <property type="molecule type" value="Genomic_DNA"/>
</dbReference>
<dbReference type="Proteomes" id="UP000053201">
    <property type="component" value="Unassembled WGS sequence"/>
</dbReference>
<evidence type="ECO:0000313" key="2">
    <source>
        <dbReference type="EMBL" id="KND02647.1"/>
    </source>
</evidence>
<dbReference type="eggNOG" id="ENOG502T2HY">
    <property type="taxonomic scope" value="Eukaryota"/>
</dbReference>
<feature type="signal peptide" evidence="1">
    <location>
        <begin position="1"/>
        <end position="27"/>
    </location>
</feature>
<dbReference type="OrthoDB" id="301415at2759"/>
<reference evidence="2 3" key="1">
    <citation type="submission" date="2009-08" db="EMBL/GenBank/DDBJ databases">
        <title>The Genome Sequence of Spizellomyces punctatus strain DAOM BR117.</title>
        <authorList>
            <consortium name="The Broad Institute Genome Sequencing Platform"/>
            <person name="Russ C."/>
            <person name="Cuomo C."/>
            <person name="Shea T."/>
            <person name="Young S.K."/>
            <person name="Zeng Q."/>
            <person name="Koehrsen M."/>
            <person name="Haas B."/>
            <person name="Borodovsky M."/>
            <person name="Guigo R."/>
            <person name="Alvarado L."/>
            <person name="Berlin A."/>
            <person name="Bochicchio J."/>
            <person name="Borenstein D."/>
            <person name="Chapman S."/>
            <person name="Chen Z."/>
            <person name="Engels R."/>
            <person name="Freedman E."/>
            <person name="Gellesch M."/>
            <person name="Goldberg J."/>
            <person name="Griggs A."/>
            <person name="Gujja S."/>
            <person name="Heiman D."/>
            <person name="Hepburn T."/>
            <person name="Howarth C."/>
            <person name="Jen D."/>
            <person name="Larson L."/>
            <person name="Lewis B."/>
            <person name="Mehta T."/>
            <person name="Park D."/>
            <person name="Pearson M."/>
            <person name="Roberts A."/>
            <person name="Saif S."/>
            <person name="Shenoy N."/>
            <person name="Sisk P."/>
            <person name="Stolte C."/>
            <person name="Sykes S."/>
            <person name="Thomson T."/>
            <person name="Walk T."/>
            <person name="White J."/>
            <person name="Yandava C."/>
            <person name="Burger G."/>
            <person name="Gray M.W."/>
            <person name="Holland P.W.H."/>
            <person name="King N."/>
            <person name="Lang F.B.F."/>
            <person name="Roger A.J."/>
            <person name="Ruiz-Trillo I."/>
            <person name="Lander E."/>
            <person name="Nusbaum C."/>
        </authorList>
    </citation>
    <scope>NUCLEOTIDE SEQUENCE [LARGE SCALE GENOMIC DNA]</scope>
    <source>
        <strain evidence="2 3">DAOM BR117</strain>
    </source>
</reference>
<evidence type="ECO:0000313" key="3">
    <source>
        <dbReference type="Proteomes" id="UP000053201"/>
    </source>
</evidence>
<dbReference type="GeneID" id="27685377"/>
<dbReference type="AlphaFoldDB" id="A0A0L0HNJ6"/>
<dbReference type="RefSeq" id="XP_016610686.1">
    <property type="nucleotide sequence ID" value="XM_016750050.1"/>
</dbReference>
<sequence>MTRLSASFIAAAVVGALIDGLVPSSLAFDTGPHNDIMRNVMERFGYTPEAQALGAIGNWFTDVYAFSFSFGNHVPFLPNHIADLEMLHCNNLYSIVYGANYIAQHTISSRKAIQDAVRRNDTLSYLALLGTTAHAYQDFYAHSNWAELHLRNDCDCYNVHDTFFSDIIAANGSVDAMINSRPQLSGWQTYSWQDRNYPNFNIFGGNVEHGEYCTGTNKDSYVRPYFEETHAYAFSATVEWIYNVEQWANAVDPNFVKTARAWVPPTEQDRQDLFKNFEHAFEVSYSTTAWVFGGDDGHWKGYGSGSVRTFAASVTNFAKTNTTYTNLYLRKDPKPVWSLVTETPPYAFLNNSYDPSGEIIGNVALIQDAIQGFTPFPSIPAEYTNMTVVVVRTLMYNVSTSLGNKNPWALIEIDNFAIREAPMMGQRVGTPYWTAIKYIPSPAINAASRNVSIKYTLIGAGDSSSVNTRIPIANSQDGTLYMTFNSADNSLVGTGISPGVYNSTLQTLKSAQQDSSIEIYVDTRGLTCTNSTGQNGHYVTFCANTAFGELGTVEGCPGSKFSKNSKNGGVTIRAGKSLWIVLCGILVAVLM</sequence>
<keyword evidence="1" id="KW-0732">Signal</keyword>
<keyword evidence="3" id="KW-1185">Reference proteome</keyword>
<dbReference type="InParanoid" id="A0A0L0HNJ6"/>
<evidence type="ECO:0008006" key="4">
    <source>
        <dbReference type="Google" id="ProtNLM"/>
    </source>
</evidence>